<evidence type="ECO:0000313" key="1">
    <source>
        <dbReference type="EMBL" id="BDW91707.1"/>
    </source>
</evidence>
<protein>
    <submittedName>
        <fullName evidence="1">Uncharacterized protein</fullName>
    </submittedName>
</protein>
<name>A0AA48HC94_9FLAO</name>
<dbReference type="AlphaFoldDB" id="A0AA48HC94"/>
<organism evidence="1 2">
    <name type="scientific">Flagellimonas marinaquae</name>
    <dbReference type="NCBI Taxonomy" id="254955"/>
    <lineage>
        <taxon>Bacteria</taxon>
        <taxon>Pseudomonadati</taxon>
        <taxon>Bacteroidota</taxon>
        <taxon>Flavobacteriia</taxon>
        <taxon>Flavobacteriales</taxon>
        <taxon>Flavobacteriaceae</taxon>
        <taxon>Flagellimonas</taxon>
    </lineage>
</organism>
<sequence>MTSRISSVLEAYNNGANKVNNIPEPFTNPACINADAGVGAVIADNNHLWNGNNADWISAAVIMHNAEMIFIKPGVALTWATHSVIVMVLLYDAGRRRPILKKPVPMTKLRRLNLLASLASPHWDCIPINLDIIVPISSQNTINRMRWLEIMKSITVMVKARPNPMNVFFWSSSLK</sequence>
<dbReference type="Proteomes" id="UP001330184">
    <property type="component" value="Chromosome"/>
</dbReference>
<dbReference type="EMBL" id="AP027268">
    <property type="protein sequence ID" value="BDW91707.1"/>
    <property type="molecule type" value="Genomic_DNA"/>
</dbReference>
<keyword evidence="2" id="KW-1185">Reference proteome</keyword>
<proteinExistence type="predicted"/>
<evidence type="ECO:0000313" key="2">
    <source>
        <dbReference type="Proteomes" id="UP001330184"/>
    </source>
</evidence>
<reference evidence="1 2" key="1">
    <citation type="submission" date="2023-01" db="EMBL/GenBank/DDBJ databases">
        <title>Complete genome sequence of Muricauda aquimarina strain IFOP_LL357.</title>
        <authorList>
            <person name="Gajardo G."/>
            <person name="Ueki S."/>
            <person name="Maruyama F."/>
        </authorList>
    </citation>
    <scope>NUCLEOTIDE SEQUENCE [LARGE SCALE GENOMIC DNA]</scope>
    <source>
        <strain evidence="1 2">IFOP_LL357</strain>
    </source>
</reference>
<gene>
    <name evidence="1" type="ORF">MACH07_05390</name>
</gene>
<accession>A0AA48HC94</accession>